<dbReference type="EMBL" id="GBRH01219000">
    <property type="protein sequence ID" value="JAD78895.1"/>
    <property type="molecule type" value="Transcribed_RNA"/>
</dbReference>
<proteinExistence type="predicted"/>
<sequence>MQSVSIPPPRRSSSAWLPVVIRTTDFRLRRRSLPVMKPWLRSFSAASQIFSTFASDKPLIPVRLFLVCIMRPLQV</sequence>
<accession>A0A0A9CZS8</accession>
<name>A0A0A9CZS8_ARUDO</name>
<reference evidence="1" key="1">
    <citation type="submission" date="2014-09" db="EMBL/GenBank/DDBJ databases">
        <authorList>
            <person name="Magalhaes I.L.F."/>
            <person name="Oliveira U."/>
            <person name="Santos F.R."/>
            <person name="Vidigal T.H.D.A."/>
            <person name="Brescovit A.D."/>
            <person name="Santos A.J."/>
        </authorList>
    </citation>
    <scope>NUCLEOTIDE SEQUENCE</scope>
    <source>
        <tissue evidence="1">Shoot tissue taken approximately 20 cm above the soil surface</tissue>
    </source>
</reference>
<protein>
    <submittedName>
        <fullName evidence="1">Uncharacterized protein</fullName>
    </submittedName>
</protein>
<reference evidence="1" key="2">
    <citation type="journal article" date="2015" name="Data Brief">
        <title>Shoot transcriptome of the giant reed, Arundo donax.</title>
        <authorList>
            <person name="Barrero R.A."/>
            <person name="Guerrero F.D."/>
            <person name="Moolhuijzen P."/>
            <person name="Goolsby J.A."/>
            <person name="Tidwell J."/>
            <person name="Bellgard S.E."/>
            <person name="Bellgard M.I."/>
        </authorList>
    </citation>
    <scope>NUCLEOTIDE SEQUENCE</scope>
    <source>
        <tissue evidence="1">Shoot tissue taken approximately 20 cm above the soil surface</tissue>
    </source>
</reference>
<dbReference type="AlphaFoldDB" id="A0A0A9CZS8"/>
<organism evidence="1">
    <name type="scientific">Arundo donax</name>
    <name type="common">Giant reed</name>
    <name type="synonym">Donax arundinaceus</name>
    <dbReference type="NCBI Taxonomy" id="35708"/>
    <lineage>
        <taxon>Eukaryota</taxon>
        <taxon>Viridiplantae</taxon>
        <taxon>Streptophyta</taxon>
        <taxon>Embryophyta</taxon>
        <taxon>Tracheophyta</taxon>
        <taxon>Spermatophyta</taxon>
        <taxon>Magnoliopsida</taxon>
        <taxon>Liliopsida</taxon>
        <taxon>Poales</taxon>
        <taxon>Poaceae</taxon>
        <taxon>PACMAD clade</taxon>
        <taxon>Arundinoideae</taxon>
        <taxon>Arundineae</taxon>
        <taxon>Arundo</taxon>
    </lineage>
</organism>
<evidence type="ECO:0000313" key="1">
    <source>
        <dbReference type="EMBL" id="JAD78895.1"/>
    </source>
</evidence>